<dbReference type="InterPro" id="IPR045492">
    <property type="entry name" value="DUF6434"/>
</dbReference>
<feature type="domain" description="DUF6434" evidence="1">
    <location>
        <begin position="4"/>
        <end position="67"/>
    </location>
</feature>
<dbReference type="Proteomes" id="UP000481252">
    <property type="component" value="Unassembled WGS sequence"/>
</dbReference>
<evidence type="ECO:0000313" key="2">
    <source>
        <dbReference type="EMBL" id="NGN40155.1"/>
    </source>
</evidence>
<organism evidence="2 3">
    <name type="scientific">Mesorhizobium zhangyense</name>
    <dbReference type="NCBI Taxonomy" id="1776730"/>
    <lineage>
        <taxon>Bacteria</taxon>
        <taxon>Pseudomonadati</taxon>
        <taxon>Pseudomonadota</taxon>
        <taxon>Alphaproteobacteria</taxon>
        <taxon>Hyphomicrobiales</taxon>
        <taxon>Phyllobacteriaceae</taxon>
        <taxon>Mesorhizobium</taxon>
    </lineage>
</organism>
<gene>
    <name evidence="2" type="ORF">G6N74_03680</name>
</gene>
<name>A0A7C9R502_9HYPH</name>
<comment type="caution">
    <text evidence="2">The sequence shown here is derived from an EMBL/GenBank/DDBJ whole genome shotgun (WGS) entry which is preliminary data.</text>
</comment>
<dbReference type="RefSeq" id="WP_165114506.1">
    <property type="nucleotide sequence ID" value="NZ_JAAKZG010000002.1"/>
</dbReference>
<accession>A0A7C9R502</accession>
<reference evidence="2 3" key="1">
    <citation type="submission" date="2020-02" db="EMBL/GenBank/DDBJ databases">
        <title>Genome sequence of the type strain CGMCC 1.15528 of Mesorhizobium zhangyense.</title>
        <authorList>
            <person name="Gao J."/>
            <person name="Sun J."/>
        </authorList>
    </citation>
    <scope>NUCLEOTIDE SEQUENCE [LARGE SCALE GENOMIC DNA]</scope>
    <source>
        <strain evidence="2 3">CGMCC 1.15528</strain>
    </source>
</reference>
<dbReference type="Pfam" id="PF20026">
    <property type="entry name" value="DUF6434"/>
    <property type="match status" value="1"/>
</dbReference>
<protein>
    <recommendedName>
        <fullName evidence="1">DUF6434 domain-containing protein</fullName>
    </recommendedName>
</protein>
<dbReference type="AlphaFoldDB" id="A0A7C9R502"/>
<evidence type="ECO:0000259" key="1">
    <source>
        <dbReference type="Pfam" id="PF20026"/>
    </source>
</evidence>
<keyword evidence="3" id="KW-1185">Reference proteome</keyword>
<dbReference type="EMBL" id="JAAKZG010000002">
    <property type="protein sequence ID" value="NGN40155.1"/>
    <property type="molecule type" value="Genomic_DNA"/>
</dbReference>
<evidence type="ECO:0000313" key="3">
    <source>
        <dbReference type="Proteomes" id="UP000481252"/>
    </source>
</evidence>
<sequence length="71" mass="8295">MVKFDWHSNPITRDTPVTASYKSTQNVRRFMTAQCGKDFKFDVSFMQWIRDGTGKTMGDVADEWMRRKAGK</sequence>
<proteinExistence type="predicted"/>